<comment type="subcellular location">
    <subcellularLocation>
        <location evidence="1 8">Cell membrane</location>
        <topology evidence="1 8">Multi-pass membrane protein</topology>
    </subcellularLocation>
</comment>
<evidence type="ECO:0000256" key="2">
    <source>
        <dbReference type="ARBA" id="ARBA00022448"/>
    </source>
</evidence>
<keyword evidence="5" id="KW-0029">Amino-acid transport</keyword>
<dbReference type="FunFam" id="1.10.3720.10:FF:000006">
    <property type="entry name" value="Glutamate/aspartate ABC transporter, permease protein GltK"/>
    <property type="match status" value="1"/>
</dbReference>
<name>A0A926HRU9_9FIRM</name>
<dbReference type="InterPro" id="IPR010065">
    <property type="entry name" value="AA_ABC_transptr_permease_3TM"/>
</dbReference>
<organism evidence="10 11">
    <name type="scientific">Yeguia hominis</name>
    <dbReference type="NCBI Taxonomy" id="2763662"/>
    <lineage>
        <taxon>Bacteria</taxon>
        <taxon>Bacillati</taxon>
        <taxon>Bacillota</taxon>
        <taxon>Clostridia</taxon>
        <taxon>Eubacteriales</taxon>
        <taxon>Yeguiaceae</taxon>
        <taxon>Yeguia</taxon>
    </lineage>
</organism>
<keyword evidence="3" id="KW-1003">Cell membrane</keyword>
<keyword evidence="7 8" id="KW-0472">Membrane</keyword>
<feature type="transmembrane region" description="Helical" evidence="8">
    <location>
        <begin position="22"/>
        <end position="45"/>
    </location>
</feature>
<feature type="domain" description="ABC transmembrane type-1" evidence="9">
    <location>
        <begin position="26"/>
        <end position="214"/>
    </location>
</feature>
<evidence type="ECO:0000259" key="9">
    <source>
        <dbReference type="PROSITE" id="PS50928"/>
    </source>
</evidence>
<proteinExistence type="inferred from homology"/>
<sequence length="229" mass="25763">MQEFFTQAADTLSYVGLLMPSLLQGALVTVRLFVWTLLLSIPLGLPFALGSNSRFFPVRWLCKGYIWIFRGTPLMLQLFFFYFFLPITLNITLDEFTTAVVTFVLNYAAYFAEIYRAGIESIDKGQYEAAKSLGIGPQRTMFGIIIPQTIKRVLPPVSNEAITLIKDTALVSVISVAELMKAAKGAVNRDVNVTAYAIAAIIYLVFTFLLTMLSRYLEKRFSRHEQKGV</sequence>
<gene>
    <name evidence="10" type="ORF">IAG03_03855</name>
</gene>
<dbReference type="AlphaFoldDB" id="A0A926HRU9"/>
<dbReference type="GO" id="GO:0006865">
    <property type="term" value="P:amino acid transport"/>
    <property type="evidence" value="ECO:0007669"/>
    <property type="project" value="UniProtKB-KW"/>
</dbReference>
<evidence type="ECO:0000256" key="6">
    <source>
        <dbReference type="ARBA" id="ARBA00022989"/>
    </source>
</evidence>
<evidence type="ECO:0000256" key="3">
    <source>
        <dbReference type="ARBA" id="ARBA00022475"/>
    </source>
</evidence>
<keyword evidence="4 8" id="KW-0812">Transmembrane</keyword>
<feature type="transmembrane region" description="Helical" evidence="8">
    <location>
        <begin position="193"/>
        <end position="213"/>
    </location>
</feature>
<evidence type="ECO:0000256" key="4">
    <source>
        <dbReference type="ARBA" id="ARBA00022692"/>
    </source>
</evidence>
<comment type="caution">
    <text evidence="10">The sequence shown here is derived from an EMBL/GenBank/DDBJ whole genome shotgun (WGS) entry which is preliminary data.</text>
</comment>
<evidence type="ECO:0000256" key="5">
    <source>
        <dbReference type="ARBA" id="ARBA00022970"/>
    </source>
</evidence>
<evidence type="ECO:0000313" key="10">
    <source>
        <dbReference type="EMBL" id="MBC8533150.1"/>
    </source>
</evidence>
<dbReference type="PROSITE" id="PS50928">
    <property type="entry name" value="ABC_TM1"/>
    <property type="match status" value="1"/>
</dbReference>
<dbReference type="GO" id="GO:0043190">
    <property type="term" value="C:ATP-binding cassette (ABC) transporter complex"/>
    <property type="evidence" value="ECO:0007669"/>
    <property type="project" value="InterPro"/>
</dbReference>
<protein>
    <submittedName>
        <fullName evidence="10">Amino acid ABC transporter permease</fullName>
    </submittedName>
</protein>
<dbReference type="SUPFAM" id="SSF161098">
    <property type="entry name" value="MetI-like"/>
    <property type="match status" value="1"/>
</dbReference>
<evidence type="ECO:0000256" key="7">
    <source>
        <dbReference type="ARBA" id="ARBA00023136"/>
    </source>
</evidence>
<dbReference type="EMBL" id="JACRSN010000004">
    <property type="protein sequence ID" value="MBC8533150.1"/>
    <property type="molecule type" value="Genomic_DNA"/>
</dbReference>
<comment type="similarity">
    <text evidence="8">Belongs to the binding-protein-dependent transport system permease family.</text>
</comment>
<dbReference type="InterPro" id="IPR000515">
    <property type="entry name" value="MetI-like"/>
</dbReference>
<evidence type="ECO:0000256" key="8">
    <source>
        <dbReference type="RuleBase" id="RU363032"/>
    </source>
</evidence>
<dbReference type="InterPro" id="IPR035906">
    <property type="entry name" value="MetI-like_sf"/>
</dbReference>
<evidence type="ECO:0000256" key="1">
    <source>
        <dbReference type="ARBA" id="ARBA00004651"/>
    </source>
</evidence>
<dbReference type="Pfam" id="PF00528">
    <property type="entry name" value="BPD_transp_1"/>
    <property type="match status" value="1"/>
</dbReference>
<dbReference type="InterPro" id="IPR043429">
    <property type="entry name" value="ArtM/GltK/GlnP/TcyL/YhdX-like"/>
</dbReference>
<dbReference type="GO" id="GO:0022857">
    <property type="term" value="F:transmembrane transporter activity"/>
    <property type="evidence" value="ECO:0007669"/>
    <property type="project" value="InterPro"/>
</dbReference>
<dbReference type="Proteomes" id="UP000651482">
    <property type="component" value="Unassembled WGS sequence"/>
</dbReference>
<dbReference type="Gene3D" id="1.10.3720.10">
    <property type="entry name" value="MetI-like"/>
    <property type="match status" value="1"/>
</dbReference>
<dbReference type="PANTHER" id="PTHR30614:SF0">
    <property type="entry name" value="L-CYSTINE TRANSPORT SYSTEM PERMEASE PROTEIN TCYL"/>
    <property type="match status" value="1"/>
</dbReference>
<keyword evidence="6 8" id="KW-1133">Transmembrane helix</keyword>
<reference evidence="10" key="1">
    <citation type="submission" date="2020-08" db="EMBL/GenBank/DDBJ databases">
        <title>Genome public.</title>
        <authorList>
            <person name="Liu C."/>
            <person name="Sun Q."/>
        </authorList>
    </citation>
    <scope>NUCLEOTIDE SEQUENCE</scope>
    <source>
        <strain evidence="10">NSJ-40</strain>
    </source>
</reference>
<keyword evidence="11" id="KW-1185">Reference proteome</keyword>
<dbReference type="CDD" id="cd06261">
    <property type="entry name" value="TM_PBP2"/>
    <property type="match status" value="1"/>
</dbReference>
<feature type="transmembrane region" description="Helical" evidence="8">
    <location>
        <begin position="65"/>
        <end position="85"/>
    </location>
</feature>
<dbReference type="PANTHER" id="PTHR30614">
    <property type="entry name" value="MEMBRANE COMPONENT OF AMINO ACID ABC TRANSPORTER"/>
    <property type="match status" value="1"/>
</dbReference>
<evidence type="ECO:0000313" key="11">
    <source>
        <dbReference type="Proteomes" id="UP000651482"/>
    </source>
</evidence>
<dbReference type="NCBIfam" id="TIGR01726">
    <property type="entry name" value="HEQRo_perm_3TM"/>
    <property type="match status" value="1"/>
</dbReference>
<keyword evidence="2 8" id="KW-0813">Transport</keyword>
<accession>A0A926HRU9</accession>